<dbReference type="PANTHER" id="PTHR30563:SF0">
    <property type="entry name" value="DNA RECOMBINATION PROTEIN RMUC"/>
    <property type="match status" value="1"/>
</dbReference>
<comment type="function">
    <text evidence="1">Involved in DNA recombination.</text>
</comment>
<evidence type="ECO:0008006" key="9">
    <source>
        <dbReference type="Google" id="ProtNLM"/>
    </source>
</evidence>
<evidence type="ECO:0000256" key="4">
    <source>
        <dbReference type="ARBA" id="ARBA00023172"/>
    </source>
</evidence>
<evidence type="ECO:0000256" key="7">
    <source>
        <dbReference type="SAM" id="Phobius"/>
    </source>
</evidence>
<evidence type="ECO:0000313" key="8">
    <source>
        <dbReference type="EMBL" id="BDS07704.1"/>
    </source>
</evidence>
<evidence type="ECO:0000256" key="1">
    <source>
        <dbReference type="ARBA" id="ARBA00003416"/>
    </source>
</evidence>
<feature type="region of interest" description="Disordered" evidence="6">
    <location>
        <begin position="485"/>
        <end position="513"/>
    </location>
</feature>
<dbReference type="GO" id="GO:0006310">
    <property type="term" value="P:DNA recombination"/>
    <property type="evidence" value="ECO:0007669"/>
    <property type="project" value="UniProtKB-KW"/>
</dbReference>
<evidence type="ECO:0000256" key="2">
    <source>
        <dbReference type="ARBA" id="ARBA00009840"/>
    </source>
</evidence>
<feature type="coiled-coil region" evidence="5">
    <location>
        <begin position="70"/>
        <end position="104"/>
    </location>
</feature>
<dbReference type="Pfam" id="PF02646">
    <property type="entry name" value="RmuC"/>
    <property type="match status" value="1"/>
</dbReference>
<sequence>MISPELLPYITASVGLVAGILITWLLMGAKAKTQSGIAAEKLVASKERSQQISEDLEALRVKHAALTDSESALRQARTELEVRLEEEKKAAAEKQALLEKAETRLTDTFKALSADALKSTQDQFLSMAKNSLKMQQQEASSELEKRKAAVEQLVKPISLTLEKVQSQITESEKLREGDKQALKQQIVHITEANLGLQKETSKLVKALRQPTGRGQWGEMQLRRVVEMAGMQEHCDFTTQTTSTSDEGKRLRPDLIVNLPGGQHIVVDSKAPMDAYLDAIEAEEESHRSTAMARHANQVRTHIQQLSSKKYQDQFDTTPEFVVLFLPSEAFFSAALSEDSSLIEKGVDQGVILATPTTLIALLRAVSFGWRQEALAQNAREISAVGRELYTRLGAFAGHIQKLGRSLNSAVGDYNKTVGSLETRILTGARKFEELGAAPETNQIPETKGVEVVPREIRADLPAYEQTIIPSGEDFAIASSGKDEAFGFEGFTAPEDPNKPDHSSAANDLRSAFE</sequence>
<dbReference type="AlphaFoldDB" id="A0AAT9FNY7"/>
<evidence type="ECO:0000256" key="6">
    <source>
        <dbReference type="SAM" id="MobiDB-lite"/>
    </source>
</evidence>
<dbReference type="EMBL" id="AP026866">
    <property type="protein sequence ID" value="BDS07704.1"/>
    <property type="molecule type" value="Genomic_DNA"/>
</dbReference>
<evidence type="ECO:0000256" key="5">
    <source>
        <dbReference type="SAM" id="Coils"/>
    </source>
</evidence>
<keyword evidence="7" id="KW-0472">Membrane</keyword>
<comment type="similarity">
    <text evidence="2">Belongs to the RmuC family.</text>
</comment>
<dbReference type="PANTHER" id="PTHR30563">
    <property type="entry name" value="DNA RECOMBINATION PROTEIN RMUC"/>
    <property type="match status" value="1"/>
</dbReference>
<accession>A0AAT9FNY7</accession>
<organism evidence="8">
    <name type="scientific">Oceaniferula spumae</name>
    <dbReference type="NCBI Taxonomy" id="2979115"/>
    <lineage>
        <taxon>Bacteria</taxon>
        <taxon>Pseudomonadati</taxon>
        <taxon>Verrucomicrobiota</taxon>
        <taxon>Verrucomicrobiia</taxon>
        <taxon>Verrucomicrobiales</taxon>
        <taxon>Verrucomicrobiaceae</taxon>
        <taxon>Oceaniferula</taxon>
    </lineage>
</organism>
<name>A0AAT9FNY7_9BACT</name>
<gene>
    <name evidence="8" type="ORF">NT6N_27440</name>
</gene>
<protein>
    <recommendedName>
        <fullName evidence="9">DNA recombination protein RmuC</fullName>
    </recommendedName>
</protein>
<evidence type="ECO:0000256" key="3">
    <source>
        <dbReference type="ARBA" id="ARBA00023054"/>
    </source>
</evidence>
<keyword evidence="7" id="KW-0812">Transmembrane</keyword>
<dbReference type="KEGG" id="osu:NT6N_27440"/>
<reference evidence="8" key="1">
    <citation type="submission" date="2024-07" db="EMBL/GenBank/DDBJ databases">
        <title>Complete genome sequence of Verrucomicrobiaceae bacterium NT6N.</title>
        <authorList>
            <person name="Huang C."/>
            <person name="Takami H."/>
            <person name="Hamasaki K."/>
        </authorList>
    </citation>
    <scope>NUCLEOTIDE SEQUENCE</scope>
    <source>
        <strain evidence="8">NT6N</strain>
    </source>
</reference>
<proteinExistence type="inferred from homology"/>
<keyword evidence="7" id="KW-1133">Transmembrane helix</keyword>
<keyword evidence="4" id="KW-0233">DNA recombination</keyword>
<feature type="transmembrane region" description="Helical" evidence="7">
    <location>
        <begin position="6"/>
        <end position="27"/>
    </location>
</feature>
<keyword evidence="3 5" id="KW-0175">Coiled coil</keyword>
<dbReference type="InterPro" id="IPR003798">
    <property type="entry name" value="DNA_recombination_RmuC"/>
</dbReference>